<dbReference type="EMBL" id="MU001635">
    <property type="protein sequence ID" value="KAF2483428.1"/>
    <property type="molecule type" value="Genomic_DNA"/>
</dbReference>
<keyword evidence="1" id="KW-0472">Membrane</keyword>
<dbReference type="Proteomes" id="UP000799767">
    <property type="component" value="Unassembled WGS sequence"/>
</dbReference>
<dbReference type="AlphaFoldDB" id="A0A6A6PTI9"/>
<feature type="transmembrane region" description="Helical" evidence="1">
    <location>
        <begin position="117"/>
        <end position="138"/>
    </location>
</feature>
<protein>
    <submittedName>
        <fullName evidence="2">Uncharacterized protein</fullName>
    </submittedName>
</protein>
<organism evidence="2 3">
    <name type="scientific">Neohortaea acidophila</name>
    <dbReference type="NCBI Taxonomy" id="245834"/>
    <lineage>
        <taxon>Eukaryota</taxon>
        <taxon>Fungi</taxon>
        <taxon>Dikarya</taxon>
        <taxon>Ascomycota</taxon>
        <taxon>Pezizomycotina</taxon>
        <taxon>Dothideomycetes</taxon>
        <taxon>Dothideomycetidae</taxon>
        <taxon>Mycosphaerellales</taxon>
        <taxon>Teratosphaeriaceae</taxon>
        <taxon>Neohortaea</taxon>
    </lineage>
</organism>
<keyword evidence="1" id="KW-0812">Transmembrane</keyword>
<sequence length="244" mass="28063">MTTRTGRYFDPYELEPGRKSVVRMLQHWKSRIFLKNRWDVSCEHQLCELLTWTARATVSKKKNQDGSKVRRRYSFAPPDFFFLFFFFTHLPILQLQLQLRLQQQLYKYLPIPINKMAMLPIVIGAMFAGTIVFVGGGIMKARGDPIFLGGGTPHHPPKDWRKRDADDRLMRALYIIPQGSANMSHPGWNALSGLVAHRKHPHDSHGEKNALFVNEAKNFSVEGTLTELAVRTTPSTPSRPEYTR</sequence>
<gene>
    <name evidence="2" type="ORF">BDY17DRAFT_147326</name>
</gene>
<evidence type="ECO:0000313" key="3">
    <source>
        <dbReference type="Proteomes" id="UP000799767"/>
    </source>
</evidence>
<evidence type="ECO:0000313" key="2">
    <source>
        <dbReference type="EMBL" id="KAF2483428.1"/>
    </source>
</evidence>
<proteinExistence type="predicted"/>
<name>A0A6A6PTI9_9PEZI</name>
<dbReference type="GeneID" id="54470591"/>
<dbReference type="RefSeq" id="XP_033589998.1">
    <property type="nucleotide sequence ID" value="XM_033729589.1"/>
</dbReference>
<accession>A0A6A6PTI9</accession>
<reference evidence="2" key="1">
    <citation type="journal article" date="2020" name="Stud. Mycol.">
        <title>101 Dothideomycetes genomes: a test case for predicting lifestyles and emergence of pathogens.</title>
        <authorList>
            <person name="Haridas S."/>
            <person name="Albert R."/>
            <person name="Binder M."/>
            <person name="Bloem J."/>
            <person name="Labutti K."/>
            <person name="Salamov A."/>
            <person name="Andreopoulos B."/>
            <person name="Baker S."/>
            <person name="Barry K."/>
            <person name="Bills G."/>
            <person name="Bluhm B."/>
            <person name="Cannon C."/>
            <person name="Castanera R."/>
            <person name="Culley D."/>
            <person name="Daum C."/>
            <person name="Ezra D."/>
            <person name="Gonzalez J."/>
            <person name="Henrissat B."/>
            <person name="Kuo A."/>
            <person name="Liang C."/>
            <person name="Lipzen A."/>
            <person name="Lutzoni F."/>
            <person name="Magnuson J."/>
            <person name="Mondo S."/>
            <person name="Nolan M."/>
            <person name="Ohm R."/>
            <person name="Pangilinan J."/>
            <person name="Park H.-J."/>
            <person name="Ramirez L."/>
            <person name="Alfaro M."/>
            <person name="Sun H."/>
            <person name="Tritt A."/>
            <person name="Yoshinaga Y."/>
            <person name="Zwiers L.-H."/>
            <person name="Turgeon B."/>
            <person name="Goodwin S."/>
            <person name="Spatafora J."/>
            <person name="Crous P."/>
            <person name="Grigoriev I."/>
        </authorList>
    </citation>
    <scope>NUCLEOTIDE SEQUENCE</scope>
    <source>
        <strain evidence="2">CBS 113389</strain>
    </source>
</reference>
<keyword evidence="3" id="KW-1185">Reference proteome</keyword>
<evidence type="ECO:0000256" key="1">
    <source>
        <dbReference type="SAM" id="Phobius"/>
    </source>
</evidence>
<feature type="transmembrane region" description="Helical" evidence="1">
    <location>
        <begin position="80"/>
        <end position="97"/>
    </location>
</feature>
<keyword evidence="1" id="KW-1133">Transmembrane helix</keyword>